<evidence type="ECO:0000313" key="3">
    <source>
        <dbReference type="Proteomes" id="UP000287547"/>
    </source>
</evidence>
<gene>
    <name evidence="2" type="ORF">DMH04_34030</name>
</gene>
<reference evidence="2 3" key="1">
    <citation type="submission" date="2018-05" db="EMBL/GenBank/DDBJ databases">
        <title>Evolution of GPA BGCs.</title>
        <authorList>
            <person name="Waglechner N."/>
            <person name="Wright G.D."/>
        </authorList>
    </citation>
    <scope>NUCLEOTIDE SEQUENCE [LARGE SCALE GENOMIC DNA]</scope>
    <source>
        <strain evidence="2 3">A82846</strain>
    </source>
</reference>
<dbReference type="AlphaFoldDB" id="A0A428Z100"/>
<dbReference type="EMBL" id="QHKI01000037">
    <property type="protein sequence ID" value="RSM78179.1"/>
    <property type="molecule type" value="Genomic_DNA"/>
</dbReference>
<protein>
    <submittedName>
        <fullName evidence="2">Uncharacterized protein</fullName>
    </submittedName>
</protein>
<evidence type="ECO:0000256" key="1">
    <source>
        <dbReference type="SAM" id="Phobius"/>
    </source>
</evidence>
<feature type="transmembrane region" description="Helical" evidence="1">
    <location>
        <begin position="38"/>
        <end position="60"/>
    </location>
</feature>
<sequence length="102" mass="11586">MSGHLQWEGWRDQELAPQVARQRWFTATGWNSLHPTRLAFQGVALLALVGALGAGIFLWITRSPSWYLIAGFAVGWLIDMLATVFLHRSFDRAADDRVHRQP</sequence>
<proteinExistence type="predicted"/>
<keyword evidence="1" id="KW-0812">Transmembrane</keyword>
<evidence type="ECO:0000313" key="2">
    <source>
        <dbReference type="EMBL" id="RSM78179.1"/>
    </source>
</evidence>
<dbReference type="Proteomes" id="UP000287547">
    <property type="component" value="Unassembled WGS sequence"/>
</dbReference>
<keyword evidence="1" id="KW-0472">Membrane</keyword>
<keyword evidence="1" id="KW-1133">Transmembrane helix</keyword>
<accession>A0A428Z100</accession>
<comment type="caution">
    <text evidence="2">The sequence shown here is derived from an EMBL/GenBank/DDBJ whole genome shotgun (WGS) entry which is preliminary data.</text>
</comment>
<organism evidence="2 3">
    <name type="scientific">Kibdelosporangium aridum</name>
    <dbReference type="NCBI Taxonomy" id="2030"/>
    <lineage>
        <taxon>Bacteria</taxon>
        <taxon>Bacillati</taxon>
        <taxon>Actinomycetota</taxon>
        <taxon>Actinomycetes</taxon>
        <taxon>Pseudonocardiales</taxon>
        <taxon>Pseudonocardiaceae</taxon>
        <taxon>Kibdelosporangium</taxon>
    </lineage>
</organism>
<name>A0A428Z100_KIBAR</name>
<feature type="transmembrane region" description="Helical" evidence="1">
    <location>
        <begin position="66"/>
        <end position="87"/>
    </location>
</feature>